<evidence type="ECO:0000259" key="1">
    <source>
        <dbReference type="Pfam" id="PF12728"/>
    </source>
</evidence>
<reference evidence="2 4" key="1">
    <citation type="submission" date="2016-01" db="EMBL/GenBank/DDBJ databases">
        <title>Whole genome sequencing of Myroides marinus L41.</title>
        <authorList>
            <person name="Hong K.W."/>
        </authorList>
    </citation>
    <scope>NUCLEOTIDE SEQUENCE [LARGE SCALE GENOMIC DNA]</scope>
    <source>
        <strain evidence="2 4">L41</strain>
    </source>
</reference>
<dbReference type="Proteomes" id="UP000076630">
    <property type="component" value="Unassembled WGS sequence"/>
</dbReference>
<dbReference type="InterPro" id="IPR009061">
    <property type="entry name" value="DNA-bd_dom_put_sf"/>
</dbReference>
<gene>
    <name evidence="2" type="ORF">AV926_16700</name>
    <name evidence="3" type="ORF">SAMN04488018_10478</name>
</gene>
<dbReference type="Pfam" id="PF12728">
    <property type="entry name" value="HTH_17"/>
    <property type="match status" value="1"/>
</dbReference>
<proteinExistence type="predicted"/>
<dbReference type="Proteomes" id="UP000183077">
    <property type="component" value="Unassembled WGS sequence"/>
</dbReference>
<dbReference type="EMBL" id="FNYS01000004">
    <property type="protein sequence ID" value="SEI76236.1"/>
    <property type="molecule type" value="Genomic_DNA"/>
</dbReference>
<dbReference type="AlphaFoldDB" id="A0A163W941"/>
<protein>
    <submittedName>
        <fullName evidence="2">Excisionase</fullName>
    </submittedName>
    <submittedName>
        <fullName evidence="3">Transcriptional regulator, AlpA family</fullName>
    </submittedName>
</protein>
<name>A0A163W941_9FLAO</name>
<organism evidence="2 4">
    <name type="scientific">Myroides marinus</name>
    <dbReference type="NCBI Taxonomy" id="703342"/>
    <lineage>
        <taxon>Bacteria</taxon>
        <taxon>Pseudomonadati</taxon>
        <taxon>Bacteroidota</taxon>
        <taxon>Flavobacteriia</taxon>
        <taxon>Flavobacteriales</taxon>
        <taxon>Flavobacteriaceae</taxon>
        <taxon>Myroides</taxon>
    </lineage>
</organism>
<evidence type="ECO:0000313" key="2">
    <source>
        <dbReference type="EMBL" id="KZE76038.1"/>
    </source>
</evidence>
<keyword evidence="4" id="KW-1185">Reference proteome</keyword>
<evidence type="ECO:0000313" key="3">
    <source>
        <dbReference type="EMBL" id="SEI76236.1"/>
    </source>
</evidence>
<dbReference type="RefSeq" id="WP_006260546.1">
    <property type="nucleotide sequence ID" value="NZ_FNYS01000004.1"/>
</dbReference>
<feature type="domain" description="Helix-turn-helix" evidence="1">
    <location>
        <begin position="28"/>
        <end position="76"/>
    </location>
</feature>
<evidence type="ECO:0000313" key="4">
    <source>
        <dbReference type="Proteomes" id="UP000076630"/>
    </source>
</evidence>
<reference evidence="3 5" key="2">
    <citation type="submission" date="2016-10" db="EMBL/GenBank/DDBJ databases">
        <authorList>
            <person name="de Groot N.N."/>
        </authorList>
    </citation>
    <scope>NUCLEOTIDE SEQUENCE [LARGE SCALE GENOMIC DNA]</scope>
    <source>
        <strain evidence="3 5">DSM 23048</strain>
    </source>
</reference>
<dbReference type="EMBL" id="LQNU01000079">
    <property type="protein sequence ID" value="KZE76038.1"/>
    <property type="molecule type" value="Genomic_DNA"/>
</dbReference>
<dbReference type="GeneID" id="82256484"/>
<sequence length="95" mass="11248">MTTLKIIQELNEIKLMITKGNQFQKEIFTIKDLMAYTGFSDSTIHKLTSKNLIPHHKPTNGTLFFDRLEIVEWIKQYRVFTDQEVLSQFSKQLKK</sequence>
<accession>A0A163W941</accession>
<evidence type="ECO:0000313" key="5">
    <source>
        <dbReference type="Proteomes" id="UP000183077"/>
    </source>
</evidence>
<dbReference type="OrthoDB" id="597977at2"/>
<dbReference type="SUPFAM" id="SSF46955">
    <property type="entry name" value="Putative DNA-binding domain"/>
    <property type="match status" value="1"/>
</dbReference>
<dbReference type="InterPro" id="IPR041657">
    <property type="entry name" value="HTH_17"/>
</dbReference>